<dbReference type="PANTHER" id="PTHR30472:SF69">
    <property type="entry name" value="HEME-IRON TRANSPORT SYSTEM PERMEASE PROTEIN ISDF-RELATED"/>
    <property type="match status" value="1"/>
</dbReference>
<dbReference type="RefSeq" id="WP_046791088.1">
    <property type="nucleotide sequence ID" value="NZ_CP011366.1"/>
</dbReference>
<evidence type="ECO:0000313" key="15">
    <source>
        <dbReference type="Proteomes" id="UP000034029"/>
    </source>
</evidence>
<dbReference type="OrthoDB" id="9811721at2"/>
<dbReference type="GO" id="GO:0005886">
    <property type="term" value="C:plasma membrane"/>
    <property type="evidence" value="ECO:0007669"/>
    <property type="project" value="UniProtKB-SubCell"/>
</dbReference>
<keyword evidence="6 12" id="KW-0812">Transmembrane</keyword>
<dbReference type="PANTHER" id="PTHR30472">
    <property type="entry name" value="FERRIC ENTEROBACTIN TRANSPORT SYSTEM PERMEASE PROTEIN"/>
    <property type="match status" value="1"/>
</dbReference>
<evidence type="ECO:0000256" key="3">
    <source>
        <dbReference type="ARBA" id="ARBA00018524"/>
    </source>
</evidence>
<comment type="similarity">
    <text evidence="2">Belongs to the binding-protein-dependent transport system permease family. FecCD subfamily.</text>
</comment>
<keyword evidence="5" id="KW-1003">Cell membrane</keyword>
<name>A0A0F7HMV6_9STAP</name>
<proteinExistence type="inferred from homology"/>
<feature type="transmembrane region" description="Helical" evidence="12">
    <location>
        <begin position="278"/>
        <end position="297"/>
    </location>
</feature>
<comment type="function">
    <text evidence="9">Part of the binding-protein-dependent transport system for heme-iron. Responsible for the translocation of the substrate across the membrane.</text>
</comment>
<dbReference type="SUPFAM" id="SSF81345">
    <property type="entry name" value="ABC transporter involved in vitamin B12 uptake, BtuC"/>
    <property type="match status" value="1"/>
</dbReference>
<evidence type="ECO:0000256" key="4">
    <source>
        <dbReference type="ARBA" id="ARBA00022448"/>
    </source>
</evidence>
<feature type="transmembrane region" description="Helical" evidence="12">
    <location>
        <begin position="236"/>
        <end position="266"/>
    </location>
</feature>
<keyword evidence="15" id="KW-1185">Reference proteome</keyword>
<accession>A0A0F7HMV6</accession>
<comment type="subcellular location">
    <subcellularLocation>
        <location evidence="1">Cell membrane</location>
        <topology evidence="1">Multi-pass membrane protein</topology>
    </subcellularLocation>
</comment>
<protein>
    <recommendedName>
        <fullName evidence="3">Probable heme-iron transport system permease protein IsdF</fullName>
    </recommendedName>
    <alternativeName>
        <fullName evidence="11">Iron-regulated surface determinant protein F</fullName>
    </alternativeName>
    <alternativeName>
        <fullName evidence="10">Staphylococcal iron-regulated protein G</fullName>
    </alternativeName>
</protein>
<feature type="transmembrane region" description="Helical" evidence="12">
    <location>
        <begin position="189"/>
        <end position="208"/>
    </location>
</feature>
<dbReference type="Gene3D" id="1.10.3470.10">
    <property type="entry name" value="ABC transporter involved in vitamin B12 uptake, BtuC"/>
    <property type="match status" value="1"/>
</dbReference>
<dbReference type="FunFam" id="1.10.3470.10:FF:000001">
    <property type="entry name" value="Vitamin B12 ABC transporter permease BtuC"/>
    <property type="match status" value="1"/>
</dbReference>
<feature type="transmembrane region" description="Helical" evidence="12">
    <location>
        <begin position="87"/>
        <end position="108"/>
    </location>
</feature>
<reference evidence="13 15" key="1">
    <citation type="journal article" date="2015" name="Int. J. Syst. Evol. Microbiol.">
        <title>Complete genome sequence of Salinicoccus halodurans H3B36, isolated from the Qaidam Basin in China.</title>
        <authorList>
            <person name="Jiang K."/>
            <person name="Xue Y."/>
            <person name="Ma Y."/>
        </authorList>
    </citation>
    <scope>NUCLEOTIDE SEQUENCE [LARGE SCALE GENOMIC DNA]</scope>
    <source>
        <strain evidence="13 15">H3B36</strain>
    </source>
</reference>
<evidence type="ECO:0000256" key="6">
    <source>
        <dbReference type="ARBA" id="ARBA00022692"/>
    </source>
</evidence>
<evidence type="ECO:0000313" key="16">
    <source>
        <dbReference type="Proteomes" id="UP000183090"/>
    </source>
</evidence>
<evidence type="ECO:0000256" key="8">
    <source>
        <dbReference type="ARBA" id="ARBA00023136"/>
    </source>
</evidence>
<evidence type="ECO:0000313" key="14">
    <source>
        <dbReference type="EMBL" id="SFK68636.1"/>
    </source>
</evidence>
<evidence type="ECO:0000256" key="7">
    <source>
        <dbReference type="ARBA" id="ARBA00022989"/>
    </source>
</evidence>
<dbReference type="GO" id="GO:0033214">
    <property type="term" value="P:siderophore-iron import into cell"/>
    <property type="evidence" value="ECO:0007669"/>
    <property type="project" value="TreeGrafter"/>
</dbReference>
<sequence>MRNAYKLTIAVILLITVVIASLVTGTFNLTFEDLVSLVTGRAGENVMTVFFDFRMPRIIITLVCGAALAISGLILQAISRNALADPGIIGVNAGSGFGVVLFITFISGSMSQHLYALPIMSFIGGLLTVLIIFSLSFMSGEFKSNIFILIGIATAMGVTGFVYVFTSMFDTEQMEMLNRYFAGNIWGDTWAFVWISVPYILIIMVFVYSRIREMGMLNLDDEMLIGFGMNVNREKIILIVFAAMLSSLAVSVCGAISFIGLIAPHISRMMFGQNMKMLFFASTVMGALLLTTADLLGKLVLEPMIIPAGIVVSLIGGPYFVWLLLKAGRV</sequence>
<feature type="transmembrane region" description="Helical" evidence="12">
    <location>
        <begin position="114"/>
        <end position="135"/>
    </location>
</feature>
<evidence type="ECO:0000256" key="1">
    <source>
        <dbReference type="ARBA" id="ARBA00004651"/>
    </source>
</evidence>
<evidence type="ECO:0000256" key="12">
    <source>
        <dbReference type="SAM" id="Phobius"/>
    </source>
</evidence>
<gene>
    <name evidence="13" type="ORF">AAT16_12340</name>
    <name evidence="14" type="ORF">SAMN05216235_1164</name>
</gene>
<keyword evidence="4" id="KW-0813">Transport</keyword>
<feature type="transmembrane region" description="Helical" evidence="12">
    <location>
        <begin position="7"/>
        <end position="27"/>
    </location>
</feature>
<dbReference type="CDD" id="cd06550">
    <property type="entry name" value="TM_ABC_iron-siderophores_like"/>
    <property type="match status" value="1"/>
</dbReference>
<feature type="transmembrane region" description="Helical" evidence="12">
    <location>
        <begin position="147"/>
        <end position="169"/>
    </location>
</feature>
<evidence type="ECO:0000256" key="11">
    <source>
        <dbReference type="ARBA" id="ARBA00031465"/>
    </source>
</evidence>
<evidence type="ECO:0000256" key="9">
    <source>
        <dbReference type="ARBA" id="ARBA00025320"/>
    </source>
</evidence>
<dbReference type="GO" id="GO:0022857">
    <property type="term" value="F:transmembrane transporter activity"/>
    <property type="evidence" value="ECO:0007669"/>
    <property type="project" value="InterPro"/>
</dbReference>
<evidence type="ECO:0000256" key="10">
    <source>
        <dbReference type="ARBA" id="ARBA00031149"/>
    </source>
</evidence>
<feature type="transmembrane region" description="Helical" evidence="12">
    <location>
        <begin position="304"/>
        <end position="325"/>
    </location>
</feature>
<dbReference type="EMBL" id="CP011366">
    <property type="protein sequence ID" value="AKG74909.1"/>
    <property type="molecule type" value="Genomic_DNA"/>
</dbReference>
<evidence type="ECO:0000256" key="5">
    <source>
        <dbReference type="ARBA" id="ARBA00022475"/>
    </source>
</evidence>
<dbReference type="InterPro" id="IPR037294">
    <property type="entry name" value="ABC_BtuC-like"/>
</dbReference>
<dbReference type="AlphaFoldDB" id="A0A0F7HMV6"/>
<reference evidence="14 16" key="3">
    <citation type="submission" date="2016-10" db="EMBL/GenBank/DDBJ databases">
        <authorList>
            <person name="Varghese N."/>
            <person name="Submissions S."/>
        </authorList>
    </citation>
    <scope>NUCLEOTIDE SEQUENCE [LARGE SCALE GENOMIC DNA]</scope>
    <source>
        <strain evidence="14 16">CGMCC 1.6501</strain>
    </source>
</reference>
<feature type="transmembrane region" description="Helical" evidence="12">
    <location>
        <begin position="55"/>
        <end position="75"/>
    </location>
</feature>
<dbReference type="EMBL" id="FOTB01000002">
    <property type="protein sequence ID" value="SFK68636.1"/>
    <property type="molecule type" value="Genomic_DNA"/>
</dbReference>
<keyword evidence="7 12" id="KW-1133">Transmembrane helix</keyword>
<dbReference type="Proteomes" id="UP000034029">
    <property type="component" value="Chromosome"/>
</dbReference>
<organism evidence="14 16">
    <name type="scientific">Salinicoccus halodurans</name>
    <dbReference type="NCBI Taxonomy" id="407035"/>
    <lineage>
        <taxon>Bacteria</taxon>
        <taxon>Bacillati</taxon>
        <taxon>Bacillota</taxon>
        <taxon>Bacilli</taxon>
        <taxon>Bacillales</taxon>
        <taxon>Staphylococcaceae</taxon>
        <taxon>Salinicoccus</taxon>
    </lineage>
</organism>
<evidence type="ECO:0000313" key="13">
    <source>
        <dbReference type="EMBL" id="AKG74909.1"/>
    </source>
</evidence>
<keyword evidence="8 12" id="KW-0472">Membrane</keyword>
<evidence type="ECO:0000256" key="2">
    <source>
        <dbReference type="ARBA" id="ARBA00007935"/>
    </source>
</evidence>
<dbReference type="KEGG" id="shv:AAT16_12340"/>
<dbReference type="Proteomes" id="UP000183090">
    <property type="component" value="Unassembled WGS sequence"/>
</dbReference>
<dbReference type="InterPro" id="IPR000522">
    <property type="entry name" value="ABC_transptr_permease_BtuC"/>
</dbReference>
<reference evidence="15" key="2">
    <citation type="submission" date="2015-04" db="EMBL/GenBank/DDBJ databases">
        <title>Complete genome sequence of Salinicoccus halodurans strain H3B36, isolated from the Qaidam basin of China.</title>
        <authorList>
            <person name="Ma Y."/>
            <person name="Jiang K."/>
            <person name="Xue Y."/>
        </authorList>
    </citation>
    <scope>NUCLEOTIDE SEQUENCE [LARGE SCALE GENOMIC DNA]</scope>
    <source>
        <strain evidence="15">H3B36</strain>
    </source>
</reference>
<dbReference type="Pfam" id="PF01032">
    <property type="entry name" value="FecCD"/>
    <property type="match status" value="1"/>
</dbReference>